<dbReference type="PANTHER" id="PTHR13059:SF13">
    <property type="entry name" value="PROTEIN CAPICUA HOMOLOG"/>
    <property type="match status" value="1"/>
</dbReference>
<dbReference type="PANTHER" id="PTHR13059">
    <property type="entry name" value="HMG-BOX TRANSCRIPTION FACTOR BBX"/>
    <property type="match status" value="1"/>
</dbReference>
<dbReference type="GO" id="GO:0000977">
    <property type="term" value="F:RNA polymerase II transcription regulatory region sequence-specific DNA binding"/>
    <property type="evidence" value="ECO:0007669"/>
    <property type="project" value="TreeGrafter"/>
</dbReference>
<feature type="non-terminal residue" evidence="7">
    <location>
        <position position="264"/>
    </location>
</feature>
<comment type="caution">
    <text evidence="7">The sequence shown here is derived from an EMBL/GenBank/DDBJ whole genome shotgun (WGS) entry which is preliminary data.</text>
</comment>
<evidence type="ECO:0000256" key="5">
    <source>
        <dbReference type="ARBA" id="ARBA00023242"/>
    </source>
</evidence>
<feature type="compositionally biased region" description="Polar residues" evidence="6">
    <location>
        <begin position="57"/>
        <end position="77"/>
    </location>
</feature>
<dbReference type="AlphaFoldDB" id="A0AAV4JQT2"/>
<keyword evidence="3" id="KW-0238">DNA-binding</keyword>
<evidence type="ECO:0000256" key="3">
    <source>
        <dbReference type="ARBA" id="ARBA00023125"/>
    </source>
</evidence>
<evidence type="ECO:0000256" key="6">
    <source>
        <dbReference type="SAM" id="MobiDB-lite"/>
    </source>
</evidence>
<evidence type="ECO:0000256" key="1">
    <source>
        <dbReference type="ARBA" id="ARBA00022553"/>
    </source>
</evidence>
<dbReference type="EMBL" id="BMAT01010337">
    <property type="protein sequence ID" value="GFS24489.1"/>
    <property type="molecule type" value="Genomic_DNA"/>
</dbReference>
<feature type="compositionally biased region" description="Polar residues" evidence="6">
    <location>
        <begin position="101"/>
        <end position="119"/>
    </location>
</feature>
<dbReference type="GO" id="GO:0005634">
    <property type="term" value="C:nucleus"/>
    <property type="evidence" value="ECO:0007669"/>
    <property type="project" value="TreeGrafter"/>
</dbReference>
<reference evidence="7 8" key="1">
    <citation type="journal article" date="2021" name="Elife">
        <title>Chloroplast acquisition without the gene transfer in kleptoplastic sea slugs, Plakobranchus ocellatus.</title>
        <authorList>
            <person name="Maeda T."/>
            <person name="Takahashi S."/>
            <person name="Yoshida T."/>
            <person name="Shimamura S."/>
            <person name="Takaki Y."/>
            <person name="Nagai Y."/>
            <person name="Toyoda A."/>
            <person name="Suzuki Y."/>
            <person name="Arimoto A."/>
            <person name="Ishii H."/>
            <person name="Satoh N."/>
            <person name="Nishiyama T."/>
            <person name="Hasebe M."/>
            <person name="Maruyama T."/>
            <person name="Minagawa J."/>
            <person name="Obokata J."/>
            <person name="Shigenobu S."/>
        </authorList>
    </citation>
    <scope>NUCLEOTIDE SEQUENCE [LARGE SCALE GENOMIC DNA]</scope>
</reference>
<dbReference type="Proteomes" id="UP000762676">
    <property type="component" value="Unassembled WGS sequence"/>
</dbReference>
<dbReference type="InterPro" id="IPR052412">
    <property type="entry name" value="CC-Dev_Transcription_Reg"/>
</dbReference>
<keyword evidence="1" id="KW-0597">Phosphoprotein</keyword>
<sequence length="264" mass="27828">MFFCRQVKEAHFKAHPDWKWCSRDRKRSSTIAATLSTSGSSGAAAAGKQGNKERLSSTDSVDQTGSTSEPLTPTERSMSIADPTSLAPLPNRLNKAAGAQLFSTSPGDGSTAVNNNTGGATAFSPGLLRRQRPHSLSAVPRDDEANSAFVPFVPTGPSSLKLPVKRPTLTSGVAASSSSPAPSPLEQTTAPPPSVAAVSQNLQQSRPGVMSPHRARRKTEDDDDSDDDSKMVICEEGDPQPIREPDGIDLNCQEQVSDSATESD</sequence>
<dbReference type="GO" id="GO:0000981">
    <property type="term" value="F:DNA-binding transcription factor activity, RNA polymerase II-specific"/>
    <property type="evidence" value="ECO:0007669"/>
    <property type="project" value="TreeGrafter"/>
</dbReference>
<keyword evidence="8" id="KW-1185">Reference proteome</keyword>
<name>A0AAV4JQT2_9GAST</name>
<evidence type="ECO:0000313" key="8">
    <source>
        <dbReference type="Proteomes" id="UP000762676"/>
    </source>
</evidence>
<keyword evidence="2" id="KW-0805">Transcription regulation</keyword>
<proteinExistence type="predicted"/>
<evidence type="ECO:0000256" key="4">
    <source>
        <dbReference type="ARBA" id="ARBA00023163"/>
    </source>
</evidence>
<feature type="compositionally biased region" description="Polar residues" evidence="6">
    <location>
        <begin position="197"/>
        <end position="206"/>
    </location>
</feature>
<accession>A0AAV4JQT2</accession>
<protein>
    <submittedName>
        <fullName evidence="7">Protein capicua like protein</fullName>
    </submittedName>
</protein>
<feature type="compositionally biased region" description="Polar residues" evidence="6">
    <location>
        <begin position="252"/>
        <end position="264"/>
    </location>
</feature>
<keyword evidence="5" id="KW-0539">Nucleus</keyword>
<organism evidence="7 8">
    <name type="scientific">Elysia marginata</name>
    <dbReference type="NCBI Taxonomy" id="1093978"/>
    <lineage>
        <taxon>Eukaryota</taxon>
        <taxon>Metazoa</taxon>
        <taxon>Spiralia</taxon>
        <taxon>Lophotrochozoa</taxon>
        <taxon>Mollusca</taxon>
        <taxon>Gastropoda</taxon>
        <taxon>Heterobranchia</taxon>
        <taxon>Euthyneura</taxon>
        <taxon>Panpulmonata</taxon>
        <taxon>Sacoglossa</taxon>
        <taxon>Placobranchoidea</taxon>
        <taxon>Plakobranchidae</taxon>
        <taxon>Elysia</taxon>
    </lineage>
</organism>
<evidence type="ECO:0000256" key="2">
    <source>
        <dbReference type="ARBA" id="ARBA00023015"/>
    </source>
</evidence>
<gene>
    <name evidence="7" type="ORF">ElyMa_005158800</name>
</gene>
<feature type="region of interest" description="Disordered" evidence="6">
    <location>
        <begin position="32"/>
        <end position="264"/>
    </location>
</feature>
<keyword evidence="4" id="KW-0804">Transcription</keyword>
<feature type="compositionally biased region" description="Low complexity" evidence="6">
    <location>
        <begin position="32"/>
        <end position="47"/>
    </location>
</feature>
<evidence type="ECO:0000313" key="7">
    <source>
        <dbReference type="EMBL" id="GFS24489.1"/>
    </source>
</evidence>